<gene>
    <name evidence="2" type="ORF">OSB52_24310</name>
</gene>
<evidence type="ECO:0000256" key="1">
    <source>
        <dbReference type="SAM" id="Phobius"/>
    </source>
</evidence>
<dbReference type="RefSeq" id="WP_266063891.1">
    <property type="nucleotide sequence ID" value="NZ_JAPKFM010000050.1"/>
</dbReference>
<proteinExistence type="predicted"/>
<dbReference type="SUPFAM" id="SSF82171">
    <property type="entry name" value="DPP6 N-terminal domain-like"/>
    <property type="match status" value="1"/>
</dbReference>
<dbReference type="EMBL" id="JAPKFM010000050">
    <property type="protein sequence ID" value="MCX2967196.1"/>
    <property type="molecule type" value="Genomic_DNA"/>
</dbReference>
<keyword evidence="1" id="KW-1133">Transmembrane helix</keyword>
<evidence type="ECO:0000313" key="2">
    <source>
        <dbReference type="EMBL" id="MCX2967196.1"/>
    </source>
</evidence>
<dbReference type="AlphaFoldDB" id="A0A9X3I7C6"/>
<dbReference type="Gene3D" id="2.130.10.10">
    <property type="entry name" value="YVTN repeat-like/Quinoprotein amine dehydrogenase"/>
    <property type="match status" value="2"/>
</dbReference>
<reference evidence="2" key="1">
    <citation type="submission" date="2022-10" db="EMBL/GenBank/DDBJ databases">
        <title>WGS of marine actinomycetes from Thailand.</title>
        <authorList>
            <person name="Thawai C."/>
        </authorList>
    </citation>
    <scope>NUCLEOTIDE SEQUENCE</scope>
    <source>
        <strain evidence="2">SW21</strain>
    </source>
</reference>
<name>A0A9X3I7C6_9ACTN</name>
<keyword evidence="1" id="KW-0472">Membrane</keyword>
<evidence type="ECO:0000313" key="3">
    <source>
        <dbReference type="Proteomes" id="UP001143347"/>
    </source>
</evidence>
<protein>
    <submittedName>
        <fullName evidence="2">WD40 repeat domain-containing protein</fullName>
    </submittedName>
</protein>
<organism evidence="2 3">
    <name type="scientific">Gordonia aquimaris</name>
    <dbReference type="NCBI Taxonomy" id="2984863"/>
    <lineage>
        <taxon>Bacteria</taxon>
        <taxon>Bacillati</taxon>
        <taxon>Actinomycetota</taxon>
        <taxon>Actinomycetes</taxon>
        <taxon>Mycobacteriales</taxon>
        <taxon>Gordoniaceae</taxon>
        <taxon>Gordonia</taxon>
    </lineage>
</organism>
<comment type="caution">
    <text evidence="2">The sequence shown here is derived from an EMBL/GenBank/DDBJ whole genome shotgun (WGS) entry which is preliminary data.</text>
</comment>
<sequence length="679" mass="71217">MRVAPIVDTRQVPPFLADLNWILWDSTDVGARNASLLNALQFDLGRYRNTEGLEAQAAAWVAADRDPDYLVSDRKAIAQAASDNAAGEPSAQLVEYIAASARATRREWWKRNGRWAFRAVALIGVIAIALTGWRAVQNLRSANTLAGTLLNVDDNPDRADLQALKLGGLIDQQAANGRAVPDTAQGALLQAMSHPWDLGVLGYTKTAAINAFILGNDPTVAISADGEGTLAEWSLDTGAMTSRRQISQSPLYLADATPNGRFAATFAADNTIGVTELSSGTTITASSSKPAGLQISQSGNTVAIYDDSGSITVLTRSANANGLAPRKVGTYEEVFDIQGGAGEAIWAVVKDNDDLLVVNATSNAVVHRSALSGGADVRDAAISPSGELLALVGDDGQLWTAPVGGSFAPTGLPASRTVKSLAIDDRGRVLISSPAAGPQVTDLTAGTTARICAAVSVVEVFSVSSDGTRVACLSRGVGIISDLTEVTTTPKPTNLQVTTSRSAALGSSSIRLGDDGMIHLVHKSITAAMNPTSTSVGAPWGASLPWIPGTIFGEGTPTVVAINADGSTVAVGTSAGVVTEIDLYPEGLIAIAGRWRPANRAVTAIGWHGDNELWMETGTDVWWRAPSCAGCGVSTQRLFQRIRDRQWMCYPADTRDIFTDRTRSTFDLHPCADPIEATS</sequence>
<feature type="transmembrane region" description="Helical" evidence="1">
    <location>
        <begin position="115"/>
        <end position="136"/>
    </location>
</feature>
<keyword evidence="1" id="KW-0812">Transmembrane</keyword>
<keyword evidence="3" id="KW-1185">Reference proteome</keyword>
<dbReference type="Proteomes" id="UP001143347">
    <property type="component" value="Unassembled WGS sequence"/>
</dbReference>
<dbReference type="InterPro" id="IPR015943">
    <property type="entry name" value="WD40/YVTN_repeat-like_dom_sf"/>
</dbReference>
<accession>A0A9X3I7C6</accession>